<dbReference type="EMBL" id="SLXJ01000001">
    <property type="protein sequence ID" value="TCP18754.1"/>
    <property type="molecule type" value="Genomic_DNA"/>
</dbReference>
<dbReference type="InterPro" id="IPR010980">
    <property type="entry name" value="Cyt_c/b562"/>
</dbReference>
<dbReference type="RefSeq" id="WP_132500371.1">
    <property type="nucleotide sequence ID" value="NZ_LVXA01000001.1"/>
</dbReference>
<dbReference type="GO" id="GO:0042597">
    <property type="term" value="C:periplasmic space"/>
    <property type="evidence" value="ECO:0007669"/>
    <property type="project" value="InterPro"/>
</dbReference>
<accession>A0A4R2NCG4</accession>
<dbReference type="InterPro" id="IPR009155">
    <property type="entry name" value="Cyt_b562"/>
</dbReference>
<keyword evidence="3" id="KW-0408">Iron</keyword>
<keyword evidence="6" id="KW-1185">Reference proteome</keyword>
<dbReference type="AlphaFoldDB" id="A0A4R2NCG4"/>
<dbReference type="Pfam" id="PF07361">
    <property type="entry name" value="Cytochrom_B562"/>
    <property type="match status" value="1"/>
</dbReference>
<evidence type="ECO:0000313" key="5">
    <source>
        <dbReference type="EMBL" id="TCP18754.1"/>
    </source>
</evidence>
<gene>
    <name evidence="5" type="ORF">EV693_10118</name>
</gene>
<evidence type="ECO:0000256" key="4">
    <source>
        <dbReference type="SAM" id="SignalP"/>
    </source>
</evidence>
<feature type="binding site" description="axial binding residue" evidence="3">
    <location>
        <position position="28"/>
    </location>
    <ligand>
        <name>heme b</name>
        <dbReference type="ChEBI" id="CHEBI:60344"/>
    </ligand>
    <ligandPart>
        <name>Fe</name>
        <dbReference type="ChEBI" id="CHEBI:18248"/>
    </ligandPart>
</feature>
<protein>
    <submittedName>
        <fullName evidence="5">Soluble cytochrome b562</fullName>
    </submittedName>
</protein>
<keyword evidence="3" id="KW-0349">Heme</keyword>
<dbReference type="Proteomes" id="UP000295537">
    <property type="component" value="Unassembled WGS sequence"/>
</dbReference>
<proteinExistence type="inferred from homology"/>
<evidence type="ECO:0000256" key="2">
    <source>
        <dbReference type="ARBA" id="ARBA00022729"/>
    </source>
</evidence>
<dbReference type="GO" id="GO:0020037">
    <property type="term" value="F:heme binding"/>
    <property type="evidence" value="ECO:0007669"/>
    <property type="project" value="InterPro"/>
</dbReference>
<dbReference type="Gene3D" id="1.20.120.10">
    <property type="entry name" value="Cytochrome c/b562"/>
    <property type="match status" value="1"/>
</dbReference>
<organism evidence="5 6">
    <name type="scientific">Nicoletella semolina</name>
    <dbReference type="NCBI Taxonomy" id="271160"/>
    <lineage>
        <taxon>Bacteria</taxon>
        <taxon>Pseudomonadati</taxon>
        <taxon>Pseudomonadota</taxon>
        <taxon>Gammaproteobacteria</taxon>
        <taxon>Pasteurellales</taxon>
        <taxon>Pasteurellaceae</taxon>
        <taxon>Nicoletella</taxon>
    </lineage>
</organism>
<keyword evidence="3" id="KW-0479">Metal-binding</keyword>
<dbReference type="GO" id="GO:0005506">
    <property type="term" value="F:iron ion binding"/>
    <property type="evidence" value="ECO:0007669"/>
    <property type="project" value="InterPro"/>
</dbReference>
<keyword evidence="2 4" id="KW-0732">Signal</keyword>
<comment type="caution">
    <text evidence="5">The sequence shown here is derived from an EMBL/GenBank/DDBJ whole genome shotgun (WGS) entry which is preliminary data.</text>
</comment>
<dbReference type="GO" id="GO:0009055">
    <property type="term" value="F:electron transfer activity"/>
    <property type="evidence" value="ECO:0007669"/>
    <property type="project" value="InterPro"/>
</dbReference>
<evidence type="ECO:0000256" key="1">
    <source>
        <dbReference type="ARBA" id="ARBA00005523"/>
    </source>
</evidence>
<reference evidence="5 6" key="1">
    <citation type="submission" date="2019-03" db="EMBL/GenBank/DDBJ databases">
        <title>Genomic Encyclopedia of Type Strains, Phase IV (KMG-IV): sequencing the most valuable type-strain genomes for metagenomic binning, comparative biology and taxonomic classification.</title>
        <authorList>
            <person name="Goeker M."/>
        </authorList>
    </citation>
    <scope>NUCLEOTIDE SEQUENCE [LARGE SCALE GENOMIC DNA]</scope>
    <source>
        <strain evidence="5 6">DSM 16380</strain>
    </source>
</reference>
<feature type="signal peptide" evidence="4">
    <location>
        <begin position="1"/>
        <end position="21"/>
    </location>
</feature>
<name>A0A4R2NCG4_9PAST</name>
<evidence type="ECO:0000313" key="6">
    <source>
        <dbReference type="Proteomes" id="UP000295537"/>
    </source>
</evidence>
<comment type="cofactor">
    <cofactor evidence="3">
        <name>heme b</name>
        <dbReference type="ChEBI" id="CHEBI:60344"/>
    </cofactor>
    <text evidence="3">Binds 1 heme b (iron(II)-protoporphyrin IX) group per molecule.</text>
</comment>
<sequence length="124" mass="13993">MNKFKLFLVAATLVYSTQTIAKGVRVDMYAMQKQMVTLIGANDSEEFQIAANNFLKAAQNAKNTMPASLDNEQDRFKGYQAGIQEVINTVQEAQELAREGKLDEAKTVVSKLDALKRQYHKQYK</sequence>
<comment type="similarity">
    <text evidence="1">Belongs to the cytochrome b562 family.</text>
</comment>
<feature type="chain" id="PRO_5020353568" evidence="4">
    <location>
        <begin position="22"/>
        <end position="124"/>
    </location>
</feature>
<dbReference type="SUPFAM" id="SSF47175">
    <property type="entry name" value="Cytochromes"/>
    <property type="match status" value="1"/>
</dbReference>
<dbReference type="PIRSF" id="PIRSF000029">
    <property type="entry name" value="Cytochrome_b562"/>
    <property type="match status" value="1"/>
</dbReference>
<dbReference type="OrthoDB" id="5689345at2"/>
<evidence type="ECO:0000256" key="3">
    <source>
        <dbReference type="PIRSR" id="PIRSR000029-1"/>
    </source>
</evidence>
<feature type="binding site" description="axial binding residue" evidence="3">
    <location>
        <position position="120"/>
    </location>
    <ligand>
        <name>heme b</name>
        <dbReference type="ChEBI" id="CHEBI:60344"/>
    </ligand>
    <ligandPart>
        <name>Fe</name>
        <dbReference type="ChEBI" id="CHEBI:18248"/>
    </ligandPart>
</feature>
<dbReference type="GO" id="GO:0022900">
    <property type="term" value="P:electron transport chain"/>
    <property type="evidence" value="ECO:0007669"/>
    <property type="project" value="InterPro"/>
</dbReference>